<evidence type="ECO:0000256" key="7">
    <source>
        <dbReference type="ARBA" id="ARBA00023136"/>
    </source>
</evidence>
<evidence type="ECO:0000256" key="9">
    <source>
        <dbReference type="ARBA" id="ARBA00023257"/>
    </source>
</evidence>
<dbReference type="WBParaSite" id="ASIM_0001071301-mRNA-1">
    <property type="protein sequence ID" value="ASIM_0001071301-mRNA-1"/>
    <property type="gene ID" value="ASIM_0001071301"/>
</dbReference>
<evidence type="ECO:0000256" key="1">
    <source>
        <dbReference type="ARBA" id="ARBA00022448"/>
    </source>
</evidence>
<dbReference type="CDD" id="cd18997">
    <property type="entry name" value="LGIC_ECD_nAChR"/>
    <property type="match status" value="1"/>
</dbReference>
<evidence type="ECO:0000313" key="15">
    <source>
        <dbReference type="EMBL" id="VDK42680.1"/>
    </source>
</evidence>
<dbReference type="EMBL" id="UYRR01030992">
    <property type="protein sequence ID" value="VDK42680.1"/>
    <property type="molecule type" value="Genomic_DNA"/>
</dbReference>
<feature type="transmembrane region" description="Helical" evidence="13">
    <location>
        <begin position="189"/>
        <end position="213"/>
    </location>
</feature>
<accession>A0A0M3JRZ6</accession>
<evidence type="ECO:0000256" key="3">
    <source>
        <dbReference type="ARBA" id="ARBA00022692"/>
    </source>
</evidence>
<evidence type="ECO:0000256" key="12">
    <source>
        <dbReference type="ARBA" id="ARBA00034104"/>
    </source>
</evidence>
<evidence type="ECO:0000313" key="16">
    <source>
        <dbReference type="Proteomes" id="UP000267096"/>
    </source>
</evidence>
<dbReference type="GO" id="GO:0022848">
    <property type="term" value="F:acetylcholine-gated monoatomic cation-selective channel activity"/>
    <property type="evidence" value="ECO:0007669"/>
    <property type="project" value="InterPro"/>
</dbReference>
<keyword evidence="6 13" id="KW-0406">Ion transport</keyword>
<comment type="caution">
    <text evidence="13">Lacks conserved residue(s) required for the propagation of feature annotation.</text>
</comment>
<dbReference type="PRINTS" id="PR00252">
    <property type="entry name" value="NRIONCHANNEL"/>
</dbReference>
<name>A0A0M3JRZ6_ANISI</name>
<evidence type="ECO:0000259" key="14">
    <source>
        <dbReference type="Pfam" id="PF02931"/>
    </source>
</evidence>
<dbReference type="GO" id="GO:0004888">
    <property type="term" value="F:transmembrane signaling receptor activity"/>
    <property type="evidence" value="ECO:0007669"/>
    <property type="project" value="InterPro"/>
</dbReference>
<reference evidence="15 16" key="2">
    <citation type="submission" date="2018-11" db="EMBL/GenBank/DDBJ databases">
        <authorList>
            <consortium name="Pathogen Informatics"/>
        </authorList>
    </citation>
    <scope>NUCLEOTIDE SEQUENCE [LARGE SCALE GENOMIC DNA]</scope>
</reference>
<evidence type="ECO:0000256" key="2">
    <source>
        <dbReference type="ARBA" id="ARBA00022475"/>
    </source>
</evidence>
<dbReference type="AlphaFoldDB" id="A0A0M3JRZ6"/>
<dbReference type="GO" id="GO:0045211">
    <property type="term" value="C:postsynaptic membrane"/>
    <property type="evidence" value="ECO:0007669"/>
    <property type="project" value="UniProtKB-SubCell"/>
</dbReference>
<dbReference type="Gene3D" id="1.20.58.390">
    <property type="entry name" value="Neurotransmitter-gated ion-channel transmembrane domain"/>
    <property type="match status" value="1"/>
</dbReference>
<evidence type="ECO:0000256" key="6">
    <source>
        <dbReference type="ARBA" id="ARBA00023065"/>
    </source>
</evidence>
<evidence type="ECO:0000256" key="5">
    <source>
        <dbReference type="ARBA" id="ARBA00023018"/>
    </source>
</evidence>
<evidence type="ECO:0000256" key="8">
    <source>
        <dbReference type="ARBA" id="ARBA00023170"/>
    </source>
</evidence>
<evidence type="ECO:0000313" key="17">
    <source>
        <dbReference type="WBParaSite" id="ASIM_0001071301-mRNA-1"/>
    </source>
</evidence>
<keyword evidence="16" id="KW-1185">Reference proteome</keyword>
<feature type="transmembrane region" description="Helical" evidence="13">
    <location>
        <begin position="225"/>
        <end position="247"/>
    </location>
</feature>
<keyword evidence="3 13" id="KW-0812">Transmembrane</keyword>
<keyword evidence="4 13" id="KW-1133">Transmembrane helix</keyword>
<comment type="subcellular location">
    <subcellularLocation>
        <location evidence="12">Postsynaptic cell membrane</location>
        <topology evidence="12">Multi-pass membrane protein</topology>
    </subcellularLocation>
</comment>
<dbReference type="InterPro" id="IPR006202">
    <property type="entry name" value="Neur_chan_lig-bd"/>
</dbReference>
<dbReference type="InterPro" id="IPR036719">
    <property type="entry name" value="Neuro-gated_channel_TM_sf"/>
</dbReference>
<keyword evidence="1 13" id="KW-0813">Transport</keyword>
<dbReference type="Gene3D" id="2.70.170.10">
    <property type="entry name" value="Neurotransmitter-gated ion-channel ligand-binding domain"/>
    <property type="match status" value="1"/>
</dbReference>
<keyword evidence="9" id="KW-0628">Postsynaptic cell membrane</keyword>
<keyword evidence="2" id="KW-1003">Cell membrane</keyword>
<dbReference type="SUPFAM" id="SSF63712">
    <property type="entry name" value="Nicotinic receptor ligand binding domain-like"/>
    <property type="match status" value="1"/>
</dbReference>
<dbReference type="CDD" id="cd19051">
    <property type="entry name" value="LGIC_TM_cation"/>
    <property type="match status" value="1"/>
</dbReference>
<dbReference type="PANTHER" id="PTHR18945">
    <property type="entry name" value="NEUROTRANSMITTER GATED ION CHANNEL"/>
    <property type="match status" value="1"/>
</dbReference>
<feature type="domain" description="Neurotransmitter-gated ion-channel ligand-binding" evidence="14">
    <location>
        <begin position="13"/>
        <end position="187"/>
    </location>
</feature>
<dbReference type="SUPFAM" id="SSF90112">
    <property type="entry name" value="Neurotransmitter-gated ion-channel transmembrane pore"/>
    <property type="match status" value="1"/>
</dbReference>
<evidence type="ECO:0000256" key="11">
    <source>
        <dbReference type="ARBA" id="ARBA00023303"/>
    </source>
</evidence>
<sequence length="361" mass="41725">MFGHRLAAVRMHFRNLLSNYNRLVRPVKNSTESLKVLMRVHLQQLIDVIWNDYRLSWDPTQNENITSVRFISGAYVWQPDILLYNSADESFDSTYQSNVVAYNDGEINWIPPGILRASCIMDITWFPFDDQTCYLKFGSWTYNGFAINLQVDSESGKNTIAVREESFYDCCIEPYPTLKFYINLRRRTLFYGFNLIVPSLLISVMTLLAFALPPNDISEKISFRMFFSTLTIIVAVSTTFTIMVMNVRYRQTANCRMSKTELIDSCNNIYKKDLERTIPSSLVDQLCVVPIQKLDLERKVGDGMFTTNKSIRVRVQKMNQYDKYLKQCIGRISDPRFCEQLNGANDVPKPLGITGRVPMNA</sequence>
<dbReference type="InterPro" id="IPR018000">
    <property type="entry name" value="Neurotransmitter_ion_chnl_CS"/>
</dbReference>
<dbReference type="PROSITE" id="PS00236">
    <property type="entry name" value="NEUROTR_ION_CHANNEL"/>
    <property type="match status" value="1"/>
</dbReference>
<dbReference type="Pfam" id="PF02931">
    <property type="entry name" value="Neur_chan_LBD"/>
    <property type="match status" value="1"/>
</dbReference>
<keyword evidence="8" id="KW-0675">Receptor</keyword>
<reference evidence="17" key="1">
    <citation type="submission" date="2017-02" db="UniProtKB">
        <authorList>
            <consortium name="WormBaseParasite"/>
        </authorList>
    </citation>
    <scope>IDENTIFICATION</scope>
</reference>
<dbReference type="OrthoDB" id="5975154at2759"/>
<gene>
    <name evidence="15" type="ORF">ASIM_LOCUS10271</name>
</gene>
<dbReference type="InterPro" id="IPR002394">
    <property type="entry name" value="Nicotinic_acetylcholine_rcpt"/>
</dbReference>
<comment type="similarity">
    <text evidence="13">Belongs to the ligand-gated ion channel (TC 1.A.9) family.</text>
</comment>
<protein>
    <submittedName>
        <fullName evidence="17">Neur_chan_LBD domain-containing protein</fullName>
    </submittedName>
</protein>
<dbReference type="InterPro" id="IPR006201">
    <property type="entry name" value="Neur_channel"/>
</dbReference>
<dbReference type="PRINTS" id="PR00254">
    <property type="entry name" value="NICOTINICR"/>
</dbReference>
<keyword evidence="7 13" id="KW-0472">Membrane</keyword>
<evidence type="ECO:0000256" key="4">
    <source>
        <dbReference type="ARBA" id="ARBA00022989"/>
    </source>
</evidence>
<keyword evidence="5" id="KW-0770">Synapse</keyword>
<dbReference type="FunFam" id="2.70.170.10:FF:000028">
    <property type="entry name" value="AcetylCholine Receptor"/>
    <property type="match status" value="1"/>
</dbReference>
<evidence type="ECO:0000256" key="13">
    <source>
        <dbReference type="RuleBase" id="RU000687"/>
    </source>
</evidence>
<keyword evidence="11 13" id="KW-0407">Ion channel</keyword>
<dbReference type="InterPro" id="IPR038050">
    <property type="entry name" value="Neuro_actylchol_rec"/>
</dbReference>
<keyword evidence="10" id="KW-1071">Ligand-gated ion channel</keyword>
<dbReference type="Proteomes" id="UP000267096">
    <property type="component" value="Unassembled WGS sequence"/>
</dbReference>
<dbReference type="InterPro" id="IPR036734">
    <property type="entry name" value="Neur_chan_lig-bd_sf"/>
</dbReference>
<organism evidence="17">
    <name type="scientific">Anisakis simplex</name>
    <name type="common">Herring worm</name>
    <dbReference type="NCBI Taxonomy" id="6269"/>
    <lineage>
        <taxon>Eukaryota</taxon>
        <taxon>Metazoa</taxon>
        <taxon>Ecdysozoa</taxon>
        <taxon>Nematoda</taxon>
        <taxon>Chromadorea</taxon>
        <taxon>Rhabditida</taxon>
        <taxon>Spirurina</taxon>
        <taxon>Ascaridomorpha</taxon>
        <taxon>Ascaridoidea</taxon>
        <taxon>Anisakidae</taxon>
        <taxon>Anisakis</taxon>
        <taxon>Anisakis simplex complex</taxon>
    </lineage>
</organism>
<evidence type="ECO:0000256" key="10">
    <source>
        <dbReference type="ARBA" id="ARBA00023286"/>
    </source>
</evidence>
<proteinExistence type="inferred from homology"/>